<dbReference type="PANTHER" id="PTHR17630:SF44">
    <property type="entry name" value="PROTEIN AIM2"/>
    <property type="match status" value="1"/>
</dbReference>
<dbReference type="OrthoDB" id="17560at2759"/>
<feature type="domain" description="Dienelactone hydrolase" evidence="2">
    <location>
        <begin position="297"/>
        <end position="539"/>
    </location>
</feature>
<dbReference type="EMBL" id="JANKHO010000246">
    <property type="protein sequence ID" value="KAJ3512605.1"/>
    <property type="molecule type" value="Genomic_DNA"/>
</dbReference>
<dbReference type="InterPro" id="IPR002925">
    <property type="entry name" value="Dienelactn_hydro"/>
</dbReference>
<name>A0A9W8KB30_9AGAR</name>
<dbReference type="Gene3D" id="3.40.50.1820">
    <property type="entry name" value="alpha/beta hydrolase"/>
    <property type="match status" value="1"/>
</dbReference>
<feature type="region of interest" description="Disordered" evidence="1">
    <location>
        <begin position="353"/>
        <end position="384"/>
    </location>
</feature>
<protein>
    <recommendedName>
        <fullName evidence="2">Dienelactone hydrolase domain-containing protein</fullName>
    </recommendedName>
</protein>
<evidence type="ECO:0000313" key="3">
    <source>
        <dbReference type="EMBL" id="KAJ3512605.1"/>
    </source>
</evidence>
<organism evidence="3 4">
    <name type="scientific">Agrocybe chaxingu</name>
    <dbReference type="NCBI Taxonomy" id="84603"/>
    <lineage>
        <taxon>Eukaryota</taxon>
        <taxon>Fungi</taxon>
        <taxon>Dikarya</taxon>
        <taxon>Basidiomycota</taxon>
        <taxon>Agaricomycotina</taxon>
        <taxon>Agaricomycetes</taxon>
        <taxon>Agaricomycetidae</taxon>
        <taxon>Agaricales</taxon>
        <taxon>Agaricineae</taxon>
        <taxon>Strophariaceae</taxon>
        <taxon>Agrocybe</taxon>
    </lineage>
</organism>
<reference evidence="3" key="1">
    <citation type="submission" date="2022-07" db="EMBL/GenBank/DDBJ databases">
        <title>Genome Sequence of Agrocybe chaxingu.</title>
        <authorList>
            <person name="Buettner E."/>
        </authorList>
    </citation>
    <scope>NUCLEOTIDE SEQUENCE</scope>
    <source>
        <strain evidence="3">MP-N11</strain>
    </source>
</reference>
<dbReference type="Proteomes" id="UP001148786">
    <property type="component" value="Unassembled WGS sequence"/>
</dbReference>
<evidence type="ECO:0000256" key="1">
    <source>
        <dbReference type="SAM" id="MobiDB-lite"/>
    </source>
</evidence>
<comment type="caution">
    <text evidence="3">The sequence shown here is derived from an EMBL/GenBank/DDBJ whole genome shotgun (WGS) entry which is preliminary data.</text>
</comment>
<keyword evidence="4" id="KW-1185">Reference proteome</keyword>
<dbReference type="InterPro" id="IPR029058">
    <property type="entry name" value="AB_hydrolase_fold"/>
</dbReference>
<proteinExistence type="predicted"/>
<dbReference type="PANTHER" id="PTHR17630">
    <property type="entry name" value="DIENELACTONE HYDROLASE"/>
    <property type="match status" value="1"/>
</dbReference>
<evidence type="ECO:0000313" key="4">
    <source>
        <dbReference type="Proteomes" id="UP001148786"/>
    </source>
</evidence>
<dbReference type="Pfam" id="PF01738">
    <property type="entry name" value="DLH"/>
    <property type="match status" value="1"/>
</dbReference>
<gene>
    <name evidence="3" type="ORF">NLJ89_g3420</name>
</gene>
<dbReference type="AlphaFoldDB" id="A0A9W8KB30"/>
<feature type="compositionally biased region" description="Polar residues" evidence="1">
    <location>
        <begin position="362"/>
        <end position="373"/>
    </location>
</feature>
<sequence>MNTAEALYYPKTYYEDITAFCASYMTALFAADGPYIAEQHAWWQFRLESRIQCILLDSRLDDSVPLGAMVLLENLVRKGRQQPLQLPPYPHEDYFGCFYAAFMHAYQILCHSSERNTIHKLPLADFWLDVLGKGVFSLPDLERMEDNIISQLTPAANSGKTTPQTSSLLVRTGARIHPQSFLNMKANMYAFIYLRMSLRLKRFCGPPDREWPLEFPPCHEEMMKREETFSAVKVFHPAWAEFDDRTFYKMFVGGLSEIKDEFLQGMRQGLSYLLLIVLGTTWEGTPQGKWEKIGGVDCYVGTPSVDYPKDKAILFLSDVFGPQLVNAQLMVDDFAANGFKVCTVPTCREVPDQLRHRPDNTYRPSPRTTSMATPSPPDAMNPGKTYDITKWFPSHGPEQTRPTLDKVINALKEQGITVFGATGYCFGGRYVFDLAFDNVIQASVASHPSLLQVPADLEKYAAQSKAPLLLNTCPVDQQFPLESSALADSILGDGKFAPGYKREFFEGVVHGFAVRGDVKDPKVKAGKEGAFKAAVEWFVSKL</sequence>
<evidence type="ECO:0000259" key="2">
    <source>
        <dbReference type="Pfam" id="PF01738"/>
    </source>
</evidence>
<dbReference type="SUPFAM" id="SSF53474">
    <property type="entry name" value="alpha/beta-Hydrolases"/>
    <property type="match status" value="1"/>
</dbReference>
<dbReference type="GO" id="GO:0016787">
    <property type="term" value="F:hydrolase activity"/>
    <property type="evidence" value="ECO:0007669"/>
    <property type="project" value="InterPro"/>
</dbReference>
<accession>A0A9W8KB30</accession>